<dbReference type="Proteomes" id="UP000316270">
    <property type="component" value="Chromosome 2"/>
</dbReference>
<evidence type="ECO:0000313" key="4">
    <source>
        <dbReference type="Proteomes" id="UP000316270"/>
    </source>
</evidence>
<evidence type="ECO:0000259" key="2">
    <source>
        <dbReference type="Pfam" id="PF24494"/>
    </source>
</evidence>
<accession>A0A517KZL2</accession>
<dbReference type="InterPro" id="IPR056009">
    <property type="entry name" value="DUF7587"/>
</dbReference>
<reference evidence="3 4" key="1">
    <citation type="submission" date="2019-07" db="EMBL/GenBank/DDBJ databases">
        <title>Finished genome of Venturia effusa.</title>
        <authorList>
            <person name="Young C.A."/>
            <person name="Cox M.P."/>
            <person name="Ganley A.R.D."/>
            <person name="David W.J."/>
        </authorList>
    </citation>
    <scope>NUCLEOTIDE SEQUENCE [LARGE SCALE GENOMIC DNA]</scope>
    <source>
        <strain evidence="4">albino</strain>
    </source>
</reference>
<dbReference type="EMBL" id="CP042186">
    <property type="protein sequence ID" value="QDS68821.1"/>
    <property type="molecule type" value="Genomic_DNA"/>
</dbReference>
<feature type="compositionally biased region" description="Pro residues" evidence="1">
    <location>
        <begin position="93"/>
        <end position="102"/>
    </location>
</feature>
<sequence length="691" mass="77059">MTRSKNVPASRRASSRKRRSRNEMQIVLYGGITKSRRSSPREFKPAIDGSSLRSAWSRDPRDAGLDDSRDEDAVSAGEPVTSQFSPGQRAPTPFEPRTPPRVTPQRKQKQKTSPIQSGLLTPPNSGSSSRIQKATKKAVSKKRISNFRATLAAVVIPQVFEDTSSVNDDVQIASSQVNISFRAPGHMWKTEERQCLILLKRFFVADVIAITTLLNAVFPKALVPFKSNMVSVQYAEIAGGKNSSEDQDSAWDYVWTDEDFGSACREFHEILEALEEKASESGVAITRRIEEDRRNITQVCSRIVACQNRPPRTPRTPRRIVEEPNTKKRMIRPLRSQSSATLGRATSQTEIYRQPVAAPEIIPSIEIQSQQNGTYFDLEVPTLLFRAYSNESAGTNGAEGFRATQFIGLPHSVPPPLDPSTQYFAWNAANHLSPSRNIANKIATPFISLSPSLVWCVQRLYKMGGEDDSKELAVIDGPMADAKTRVYKTGPIMSQLKRTDMYWKGVRYQAKLEYFAWAEIDQEAISTVIGRRHLETLAAGSASVRSVLRLDILKTSDSVKAARTQFIANPIPLDGKTGMAIGNLCLLFGISFHSDQAVITEMVFHILQGWAIKIDIEDEEARQQAFSCFIGQLEKNDCSIGLSSAISILRPKMRDAFERGVQQAAQALLKDKASRPDQRKRRNRRALDCRV</sequence>
<name>A0A517KZL2_9PEZI</name>
<evidence type="ECO:0000256" key="1">
    <source>
        <dbReference type="SAM" id="MobiDB-lite"/>
    </source>
</evidence>
<feature type="compositionally biased region" description="Basic and acidic residues" evidence="1">
    <location>
        <begin position="56"/>
        <end position="67"/>
    </location>
</feature>
<feature type="domain" description="DUF7587" evidence="2">
    <location>
        <begin position="380"/>
        <end position="528"/>
    </location>
</feature>
<feature type="compositionally biased region" description="Polar residues" evidence="1">
    <location>
        <begin position="111"/>
        <end position="132"/>
    </location>
</feature>
<feature type="region of interest" description="Disordered" evidence="1">
    <location>
        <begin position="1"/>
        <end position="135"/>
    </location>
</feature>
<dbReference type="AlphaFoldDB" id="A0A517KZL2"/>
<dbReference type="OrthoDB" id="3937534at2759"/>
<dbReference type="Pfam" id="PF24494">
    <property type="entry name" value="DUF7587"/>
    <property type="match status" value="1"/>
</dbReference>
<evidence type="ECO:0000313" key="3">
    <source>
        <dbReference type="EMBL" id="QDS68821.1"/>
    </source>
</evidence>
<protein>
    <recommendedName>
        <fullName evidence="2">DUF7587 domain-containing protein</fullName>
    </recommendedName>
</protein>
<gene>
    <name evidence="3" type="ORF">FKW77_006412</name>
</gene>
<organism evidence="3 4">
    <name type="scientific">Venturia effusa</name>
    <dbReference type="NCBI Taxonomy" id="50376"/>
    <lineage>
        <taxon>Eukaryota</taxon>
        <taxon>Fungi</taxon>
        <taxon>Dikarya</taxon>
        <taxon>Ascomycota</taxon>
        <taxon>Pezizomycotina</taxon>
        <taxon>Dothideomycetes</taxon>
        <taxon>Pleosporomycetidae</taxon>
        <taxon>Venturiales</taxon>
        <taxon>Venturiaceae</taxon>
        <taxon>Venturia</taxon>
    </lineage>
</organism>
<proteinExistence type="predicted"/>
<keyword evidence="4" id="KW-1185">Reference proteome</keyword>